<dbReference type="Pfam" id="PF20183">
    <property type="entry name" value="DUF6546"/>
    <property type="match status" value="1"/>
</dbReference>
<gene>
    <name evidence="2" type="ORF">PG993_010836</name>
</gene>
<protein>
    <recommendedName>
        <fullName evidence="1">DUF6546 domain-containing protein</fullName>
    </recommendedName>
</protein>
<sequence>MADLPKLWDLLSPEIKQQIFGHLASQNLRENAKDLRVAHLATVNREWQEYFESITFQSLTLPQYHVPKLKTIVSPHRRRVEAVRHLHLRLELPRYSGPQSDKPETKGEAKINNTIFNKATRQLFSIISRWPASQGQECVFEISAHSPSDLQLRFERMQYYLANTMWHFRPQSWRWLEDDTEPAPAWAEEEWFIEMNGPLDEYYEPTWGSKQRVVGSGLRSTMQVPKFATVKKFNTFLLRRQFFRVFHAGSGLTVMLDAMPNLTSFTYEPWQCMIDEQCWSQEFGLGQLFECLFAHEKLKNVTIFKSFEQFLSYDYNNATGSLPAPKPAVGHHAATFSSQAADVTTLRLCFVTDAMDFFRSFWNPEQFPPEPPLIPPGNEMRWAKLETLVLTSEELSEDGDHDRLVCLAADAAKNMPRLSSMGIWNSGKYHGAYIIYTRDLHNLSAPVLEVGSSWGFRASDEAWERWDEVAAMHQCRYPLEFEHADYPEGDFSCYSTLACSTKWPYKRLFGKVATETTLKEMKRDEQDGRY</sequence>
<accession>A0ABR1SCK7</accession>
<feature type="domain" description="DUF6546" evidence="1">
    <location>
        <begin position="295"/>
        <end position="494"/>
    </location>
</feature>
<comment type="caution">
    <text evidence="2">The sequence shown here is derived from an EMBL/GenBank/DDBJ whole genome shotgun (WGS) entry which is preliminary data.</text>
</comment>
<evidence type="ECO:0000313" key="2">
    <source>
        <dbReference type="EMBL" id="KAK8029545.1"/>
    </source>
</evidence>
<proteinExistence type="predicted"/>
<name>A0ABR1SCK7_9PEZI</name>
<evidence type="ECO:0000259" key="1">
    <source>
        <dbReference type="Pfam" id="PF20183"/>
    </source>
</evidence>
<reference evidence="2 3" key="1">
    <citation type="submission" date="2023-01" db="EMBL/GenBank/DDBJ databases">
        <title>Analysis of 21 Apiospora genomes using comparative genomics revels a genus with tremendous synthesis potential of carbohydrate active enzymes and secondary metabolites.</title>
        <authorList>
            <person name="Sorensen T."/>
        </authorList>
    </citation>
    <scope>NUCLEOTIDE SEQUENCE [LARGE SCALE GENOMIC DNA]</scope>
    <source>
        <strain evidence="2 3">CBS 33761</strain>
    </source>
</reference>
<keyword evidence="3" id="KW-1185">Reference proteome</keyword>
<dbReference type="EMBL" id="JAQQWK010000010">
    <property type="protein sequence ID" value="KAK8029545.1"/>
    <property type="molecule type" value="Genomic_DNA"/>
</dbReference>
<dbReference type="Proteomes" id="UP001444661">
    <property type="component" value="Unassembled WGS sequence"/>
</dbReference>
<organism evidence="2 3">
    <name type="scientific">Apiospora rasikravindrae</name>
    <dbReference type="NCBI Taxonomy" id="990691"/>
    <lineage>
        <taxon>Eukaryota</taxon>
        <taxon>Fungi</taxon>
        <taxon>Dikarya</taxon>
        <taxon>Ascomycota</taxon>
        <taxon>Pezizomycotina</taxon>
        <taxon>Sordariomycetes</taxon>
        <taxon>Xylariomycetidae</taxon>
        <taxon>Amphisphaeriales</taxon>
        <taxon>Apiosporaceae</taxon>
        <taxon>Apiospora</taxon>
    </lineage>
</organism>
<evidence type="ECO:0000313" key="3">
    <source>
        <dbReference type="Proteomes" id="UP001444661"/>
    </source>
</evidence>
<dbReference type="InterPro" id="IPR046676">
    <property type="entry name" value="DUF6546"/>
</dbReference>